<organism evidence="1 2">
    <name type="scientific">Auriscalpium vulgare</name>
    <dbReference type="NCBI Taxonomy" id="40419"/>
    <lineage>
        <taxon>Eukaryota</taxon>
        <taxon>Fungi</taxon>
        <taxon>Dikarya</taxon>
        <taxon>Basidiomycota</taxon>
        <taxon>Agaricomycotina</taxon>
        <taxon>Agaricomycetes</taxon>
        <taxon>Russulales</taxon>
        <taxon>Auriscalpiaceae</taxon>
        <taxon>Auriscalpium</taxon>
    </lineage>
</organism>
<evidence type="ECO:0000313" key="1">
    <source>
        <dbReference type="EMBL" id="KAI0048166.1"/>
    </source>
</evidence>
<dbReference type="EMBL" id="MU275891">
    <property type="protein sequence ID" value="KAI0048166.1"/>
    <property type="molecule type" value="Genomic_DNA"/>
</dbReference>
<proteinExistence type="predicted"/>
<gene>
    <name evidence="1" type="ORF">FA95DRAFT_1558315</name>
</gene>
<sequence>MMNPDMDSDSDAFTPPTPAQISSYHTHGFLILPATTSALVPPALFPALLSACEAVTARTRAGAWPHRRVVGKQFPPYGSAHSDSWGVQHVMHPDLGERAFAEYYAGYRVRRVACALLGCEEACLQMELFNLLINPTENEFSLRWHRDDVKGEATEDEERKALAIPHHGLQWNTALHEDASLYVVPGSHKVPRTPTQRVLSTGADAPANPFDMPGAICVVLHPGDTVFYNNNIVHCATYSPAAQRATLHASIGDTRGGTARARNILQHGLTWMREDRFKETLSADGQAMLARLEDMQRAVGEQGSLGYSLDG</sequence>
<reference evidence="1" key="2">
    <citation type="journal article" date="2022" name="New Phytol.">
        <title>Evolutionary transition to the ectomycorrhizal habit in the genomes of a hyperdiverse lineage of mushroom-forming fungi.</title>
        <authorList>
            <person name="Looney B."/>
            <person name="Miyauchi S."/>
            <person name="Morin E."/>
            <person name="Drula E."/>
            <person name="Courty P.E."/>
            <person name="Kohler A."/>
            <person name="Kuo A."/>
            <person name="LaButti K."/>
            <person name="Pangilinan J."/>
            <person name="Lipzen A."/>
            <person name="Riley R."/>
            <person name="Andreopoulos W."/>
            <person name="He G."/>
            <person name="Johnson J."/>
            <person name="Nolan M."/>
            <person name="Tritt A."/>
            <person name="Barry K.W."/>
            <person name="Grigoriev I.V."/>
            <person name="Nagy L.G."/>
            <person name="Hibbett D."/>
            <person name="Henrissat B."/>
            <person name="Matheny P.B."/>
            <person name="Labbe J."/>
            <person name="Martin F.M."/>
        </authorList>
    </citation>
    <scope>NUCLEOTIDE SEQUENCE</scope>
    <source>
        <strain evidence="1">FP105234-sp</strain>
    </source>
</reference>
<reference evidence="1" key="1">
    <citation type="submission" date="2021-02" db="EMBL/GenBank/DDBJ databases">
        <authorList>
            <consortium name="DOE Joint Genome Institute"/>
            <person name="Ahrendt S."/>
            <person name="Looney B.P."/>
            <person name="Miyauchi S."/>
            <person name="Morin E."/>
            <person name="Drula E."/>
            <person name="Courty P.E."/>
            <person name="Chicoki N."/>
            <person name="Fauchery L."/>
            <person name="Kohler A."/>
            <person name="Kuo A."/>
            <person name="Labutti K."/>
            <person name="Pangilinan J."/>
            <person name="Lipzen A."/>
            <person name="Riley R."/>
            <person name="Andreopoulos W."/>
            <person name="He G."/>
            <person name="Johnson J."/>
            <person name="Barry K.W."/>
            <person name="Grigoriev I.V."/>
            <person name="Nagy L."/>
            <person name="Hibbett D."/>
            <person name="Henrissat B."/>
            <person name="Matheny P.B."/>
            <person name="Labbe J."/>
            <person name="Martin F."/>
        </authorList>
    </citation>
    <scope>NUCLEOTIDE SEQUENCE</scope>
    <source>
        <strain evidence="1">FP105234-sp</strain>
    </source>
</reference>
<accession>A0ACB8RX28</accession>
<protein>
    <submittedName>
        <fullName evidence="1">Uncharacterized protein</fullName>
    </submittedName>
</protein>
<evidence type="ECO:0000313" key="2">
    <source>
        <dbReference type="Proteomes" id="UP000814033"/>
    </source>
</evidence>
<name>A0ACB8RX28_9AGAM</name>
<keyword evidence="2" id="KW-1185">Reference proteome</keyword>
<dbReference type="Proteomes" id="UP000814033">
    <property type="component" value="Unassembled WGS sequence"/>
</dbReference>
<comment type="caution">
    <text evidence="1">The sequence shown here is derived from an EMBL/GenBank/DDBJ whole genome shotgun (WGS) entry which is preliminary data.</text>
</comment>